<dbReference type="InterPro" id="IPR036111">
    <property type="entry name" value="Mal/L-sulfo/L-lacto_DH-like_sf"/>
</dbReference>
<dbReference type="InterPro" id="IPR043144">
    <property type="entry name" value="Mal/L-sulf/L-lact_DH-like_ah"/>
</dbReference>
<evidence type="ECO:0000256" key="1">
    <source>
        <dbReference type="ARBA" id="ARBA00006056"/>
    </source>
</evidence>
<dbReference type="InterPro" id="IPR003767">
    <property type="entry name" value="Malate/L-lactate_DH-like"/>
</dbReference>
<comment type="similarity">
    <text evidence="1">Belongs to the LDH2/MDH2 oxidoreductase family.</text>
</comment>
<keyword evidence="4" id="KW-1185">Reference proteome</keyword>
<dbReference type="EMBL" id="JAPEVI010000003">
    <property type="protein sequence ID" value="MCX2722994.1"/>
    <property type="molecule type" value="Genomic_DNA"/>
</dbReference>
<dbReference type="Gene3D" id="1.10.1530.10">
    <property type="match status" value="1"/>
</dbReference>
<reference evidence="3 4" key="1">
    <citation type="journal article" date="2016" name="Int. J. Syst. Evol. Microbiol.">
        <title>Labrenzia salina sp. nov., isolated from the rhizosphere of the halophyte Arthrocnemum macrostachyum.</title>
        <authorList>
            <person name="Camacho M."/>
            <person name="Redondo-Gomez S."/>
            <person name="Rodriguez-Llorente I."/>
            <person name="Rohde M."/>
            <person name="Sproer C."/>
            <person name="Schumann P."/>
            <person name="Klenk H.P."/>
            <person name="Montero-Calasanz M.D.C."/>
        </authorList>
    </citation>
    <scope>NUCLEOTIDE SEQUENCE [LARGE SCALE GENOMIC DNA]</scope>
    <source>
        <strain evidence="3 4">DSM 29163</strain>
    </source>
</reference>
<dbReference type="InterPro" id="IPR043143">
    <property type="entry name" value="Mal/L-sulf/L-lact_DH-like_NADP"/>
</dbReference>
<dbReference type="PANTHER" id="PTHR11091">
    <property type="entry name" value="OXIDOREDUCTASE-RELATED"/>
    <property type="match status" value="1"/>
</dbReference>
<comment type="caution">
    <text evidence="3">The sequence shown here is derived from an EMBL/GenBank/DDBJ whole genome shotgun (WGS) entry which is preliminary data.</text>
</comment>
<sequence length="337" mass="34976">MTRTIAVAEAERLAAKALIAAGTDPANARAVARALVGAETSGQPGHGLSRMPSYIEQVRAGKVRGTAKPSLEPVKPGLVRIDAGHGFAYPAIALALEVLPDMARQNGIALAAIHRSHHFGQGGAHCEVLADKGFVAMVFGNAPKSIAPWGASRAMFGTNPISFAAPGPKGMPSLVIDFAVSRVAKGKIMAANRTGQPIPEGWALDASGRPTTDAAAAMNGTMVPIGEAKGAALAMMIEVLSAALVGAHFGFEASSVFDGEGDPPNLAQTILAIDPGLTSNNVYWERIGLLFHEMEATDGARLPGSRRLEARKIAASEGLKVPEQILEDLLRFAGELD</sequence>
<dbReference type="PANTHER" id="PTHR11091:SF0">
    <property type="entry name" value="MALATE DEHYDROGENASE"/>
    <property type="match status" value="1"/>
</dbReference>
<dbReference type="Proteomes" id="UP001300261">
    <property type="component" value="Unassembled WGS sequence"/>
</dbReference>
<keyword evidence="2" id="KW-0560">Oxidoreductase</keyword>
<organism evidence="3 4">
    <name type="scientific">Roseibium salinum</name>
    <dbReference type="NCBI Taxonomy" id="1604349"/>
    <lineage>
        <taxon>Bacteria</taxon>
        <taxon>Pseudomonadati</taxon>
        <taxon>Pseudomonadota</taxon>
        <taxon>Alphaproteobacteria</taxon>
        <taxon>Hyphomicrobiales</taxon>
        <taxon>Stappiaceae</taxon>
        <taxon>Roseibium</taxon>
    </lineage>
</organism>
<dbReference type="SUPFAM" id="SSF89733">
    <property type="entry name" value="L-sulfolactate dehydrogenase-like"/>
    <property type="match status" value="1"/>
</dbReference>
<protein>
    <submittedName>
        <fullName evidence="3">Ldh family oxidoreductase</fullName>
    </submittedName>
</protein>
<name>A0ABT3R175_9HYPH</name>
<proteinExistence type="inferred from homology"/>
<dbReference type="Gene3D" id="3.30.1370.60">
    <property type="entry name" value="Hypothetical oxidoreductase yiak, domain 2"/>
    <property type="match status" value="1"/>
</dbReference>
<gene>
    <name evidence="3" type="ORF">ON753_11510</name>
</gene>
<dbReference type="Pfam" id="PF02615">
    <property type="entry name" value="Ldh_2"/>
    <property type="match status" value="1"/>
</dbReference>
<accession>A0ABT3R175</accession>
<evidence type="ECO:0000313" key="4">
    <source>
        <dbReference type="Proteomes" id="UP001300261"/>
    </source>
</evidence>
<evidence type="ECO:0000256" key="2">
    <source>
        <dbReference type="ARBA" id="ARBA00023002"/>
    </source>
</evidence>
<evidence type="ECO:0000313" key="3">
    <source>
        <dbReference type="EMBL" id="MCX2722994.1"/>
    </source>
</evidence>
<dbReference type="RefSeq" id="WP_265962657.1">
    <property type="nucleotide sequence ID" value="NZ_JAPEVI010000003.1"/>
</dbReference>